<organism evidence="2 3">
    <name type="scientific">Sungouiella intermedia</name>
    <dbReference type="NCBI Taxonomy" id="45354"/>
    <lineage>
        <taxon>Eukaryota</taxon>
        <taxon>Fungi</taxon>
        <taxon>Dikarya</taxon>
        <taxon>Ascomycota</taxon>
        <taxon>Saccharomycotina</taxon>
        <taxon>Pichiomycetes</taxon>
        <taxon>Metschnikowiaceae</taxon>
        <taxon>Sungouiella</taxon>
    </lineage>
</organism>
<dbReference type="InterPro" id="IPR036514">
    <property type="entry name" value="SGNH_hydro_sf"/>
</dbReference>
<proteinExistence type="predicted"/>
<dbReference type="InterPro" id="IPR013830">
    <property type="entry name" value="SGNH_hydro"/>
</dbReference>
<dbReference type="CDD" id="cd01838">
    <property type="entry name" value="Isoamyl_acetate_hydrolase_like"/>
    <property type="match status" value="1"/>
</dbReference>
<dbReference type="EMBL" id="LT635766">
    <property type="protein sequence ID" value="SGZ53314.1"/>
    <property type="molecule type" value="Genomic_DNA"/>
</dbReference>
<dbReference type="PANTHER" id="PTHR14209">
    <property type="entry name" value="ISOAMYL ACETATE-HYDROLYZING ESTERASE 1"/>
    <property type="match status" value="1"/>
</dbReference>
<sequence>MSLLDKFILFGDSITQYASDQSGFALAPALQHLYQRKLDIITRGFSGYNTNSGLIVLRELLKADLALSGSIKLMYIFMGTNDAATTFQHVPLAQYKENLDKMAKMVLDKGIKLIIVGPGLHDQALSTIARGDGDVTPPFSSSKETRIYADAAASVAHENNVPFIDLWTLFQNYGKWTTEELLEGSPDLHELLIDGIHFSPKAYELLYEELVATISATYPELLPDNLLSVFPNYDELDYDNLEKSIMDSIKK</sequence>
<name>A0A1L0BSV7_9ASCO</name>
<protein>
    <submittedName>
        <fullName evidence="2">CIC11C00000005524</fullName>
    </submittedName>
</protein>
<reference evidence="3" key="1">
    <citation type="submission" date="2016-10" db="EMBL/GenBank/DDBJ databases">
        <authorList>
            <person name="Geijer C."/>
            <person name="Jareborg N."/>
            <person name="Dainat J."/>
        </authorList>
    </citation>
    <scope>NUCLEOTIDE SEQUENCE [LARGE SCALE GENOMIC DNA]</scope>
    <source>
        <strain evidence="3">PYCC 4715</strain>
    </source>
</reference>
<accession>A0A1L0BSV7</accession>
<dbReference type="SUPFAM" id="SSF52266">
    <property type="entry name" value="SGNH hydrolase"/>
    <property type="match status" value="1"/>
</dbReference>
<dbReference type="Pfam" id="PF13472">
    <property type="entry name" value="Lipase_GDSL_2"/>
    <property type="match status" value="1"/>
</dbReference>
<gene>
    <name evidence="2" type="ORF">SAMEA4029009_CIC11G00000005524</name>
</gene>
<dbReference type="InterPro" id="IPR045136">
    <property type="entry name" value="Iah1-like"/>
</dbReference>
<evidence type="ECO:0000259" key="1">
    <source>
        <dbReference type="Pfam" id="PF13472"/>
    </source>
</evidence>
<evidence type="ECO:0000313" key="2">
    <source>
        <dbReference type="EMBL" id="SGZ53314.1"/>
    </source>
</evidence>
<dbReference type="PANTHER" id="PTHR14209:SF19">
    <property type="entry name" value="ISOAMYL ACETATE-HYDROLYZING ESTERASE 1 HOMOLOG"/>
    <property type="match status" value="1"/>
</dbReference>
<dbReference type="AlphaFoldDB" id="A0A1L0BSV7"/>
<dbReference type="Gene3D" id="3.40.50.1110">
    <property type="entry name" value="SGNH hydrolase"/>
    <property type="match status" value="1"/>
</dbReference>
<feature type="domain" description="SGNH hydrolase-type esterase" evidence="1">
    <location>
        <begin position="9"/>
        <end position="205"/>
    </location>
</feature>
<dbReference type="Proteomes" id="UP000182259">
    <property type="component" value="Chromosome III"/>
</dbReference>
<evidence type="ECO:0000313" key="3">
    <source>
        <dbReference type="Proteomes" id="UP000182259"/>
    </source>
</evidence>